<dbReference type="PANTHER" id="PTHR44314">
    <property type="entry name" value="CILIA- AND FLAGELLA-ASSOCIATED PROTEIN 70"/>
    <property type="match status" value="1"/>
</dbReference>
<accession>A0ABM1NPG7</accession>
<proteinExistence type="predicted"/>
<dbReference type="Proteomes" id="UP000694904">
    <property type="component" value="Chromosome 3"/>
</dbReference>
<protein>
    <submittedName>
        <fullName evidence="4">Uncharacterized protein LOC108609643</fullName>
    </submittedName>
</protein>
<dbReference type="InterPro" id="IPR011990">
    <property type="entry name" value="TPR-like_helical_dom_sf"/>
</dbReference>
<evidence type="ECO:0000256" key="2">
    <source>
        <dbReference type="ARBA" id="ARBA00022803"/>
    </source>
</evidence>
<evidence type="ECO:0000313" key="3">
    <source>
        <dbReference type="Proteomes" id="UP000694904"/>
    </source>
</evidence>
<evidence type="ECO:0000256" key="1">
    <source>
        <dbReference type="ARBA" id="ARBA00022737"/>
    </source>
</evidence>
<evidence type="ECO:0000313" key="4">
    <source>
        <dbReference type="RefSeq" id="XP_017856853.1"/>
    </source>
</evidence>
<dbReference type="RefSeq" id="XP_017856853.1">
    <property type="nucleotide sequence ID" value="XM_018001364.1"/>
</dbReference>
<keyword evidence="2" id="KW-0802">TPR repeat</keyword>
<dbReference type="PANTHER" id="PTHR44314:SF1">
    <property type="entry name" value="CILIA- AND FLAGELLA-ASSOCIATED PROTEIN 70"/>
    <property type="match status" value="1"/>
</dbReference>
<dbReference type="GeneID" id="108609643"/>
<sequence>MPPKKDKKSPASVGDPTDGKPLPPNIFLYIQLASVEAVPDFFDPLEIHLDQGGSLLLKCVEHYNDEGIITQNEFSSKPTFTLIFQQDNLDRINHAADNPLLIKLYMRKPEEPIHYEDEEMQLEMETSELLSMLIEKVDIVPNESDELDHYEPKFEMILLSVGYLDIIKLFGHHRCMLHEQLYLYPVPDCPPKLRYTIKTEWHLYTLVPIVKEVSFTNMAFVIFESIYNLKDDYIIDMETLNVQLSFRSMQPVDRSEYHVIPWCSFNLFTECCIAEQVNFHVFEYFRKTVPDSCGIGLKSNMDVEMHRLFSQLMRSEDMDVNFDLINVKEDNALVCNTFHRYILTKSMSDTLFMAFAWRRYVIAVDVFNMTPMEKKEGKRVITAMVNKKVFSGVLDPAILLYPDVRGMRFAVELKYLGVRKKPVKTKPASILSITTNQRTSGITNPSARLTAQLEVDTPTFAIINLCQLAPLGQVYEELKTFHASFISQNRLLFCKNKLIEVPSLPLSEIQRLAYADFDTFIRETIRYILDKRIFNVQQKRNHFCCELQNLTNILLKVVGSDFNTRMRTSSNVEFSNLCAFAHNELEQRIHNLLEKIEDEGLHELVVDRAVQEEKLMDYLNTIKIMRAVGDLRMGTLFLNKITGWLSGNMNDKFFTARPENSNRFVNLFEFFDMISKVEHGEYAAAKAYFKTQKVLSVDLEYSAGWIRIYLDYVATRDDPEPTVSANANECLLNSITLYAEHCSKRPDGWILLYCYYKRFNYAPGYSYARWRLENYEKGITVQTSSSPHNLWSIMLNHCPRFDRQRSYSFYETFMLFVRLGLYEFAQVVWEDVQDDCSLADNYMISTQLKIFLNQLEEDFETQTFSFEDMDDEDLLAGFNAQLNGNVEYHRGNMVLAAEFYTKNLLEEGAPVPERDDFMISKLRLAYIAYEAGDYQLTIDALNLPKVGRLIPLVTGYLMGKAYYKLEDISRAMECFINCTKFAEHVPDVWGFLALINLQMGNNMNAISCWKYARADPTRNITDETIYTELDMIDIDSVDLYIDMVSPNNSIASFQGDEDED</sequence>
<keyword evidence="3" id="KW-1185">Reference proteome</keyword>
<reference evidence="4" key="3">
    <citation type="submission" date="2025-08" db="UniProtKB">
        <authorList>
            <consortium name="RefSeq"/>
        </authorList>
    </citation>
    <scope>IDENTIFICATION</scope>
    <source>
        <tissue evidence="4">Whole organism</tissue>
    </source>
</reference>
<keyword evidence="1" id="KW-0677">Repeat</keyword>
<name>A0ABM1NPG7_DROAR</name>
<reference evidence="3" key="1">
    <citation type="journal article" date="1997" name="Nucleic Acids Res.">
        <title>tRNAscan-SE: a program for improved detection of transfer RNA genes in genomic sequence.</title>
        <authorList>
            <person name="Lowe T.M."/>
            <person name="Eddy S.R."/>
        </authorList>
    </citation>
    <scope>NUCLEOTIDE SEQUENCE [LARGE SCALE GENOMIC DNA]</scope>
</reference>
<reference evidence="3" key="2">
    <citation type="journal article" date="2016" name="G3 (Bethesda)">
        <title>Genome Evolution in Three Species of Cactophilic Drosophila.</title>
        <authorList>
            <person name="Sanchez-Flores A."/>
            <person name="Penazola F."/>
            <person name="Carpinteyro-Ponce J."/>
            <person name="Nazario-Yepiz N."/>
            <person name="Abreu-Goodger C."/>
            <person name="Machado C.A."/>
            <person name="Markow T.A."/>
        </authorList>
    </citation>
    <scope>NUCLEOTIDE SEQUENCE [LARGE SCALE GENOMIC DNA]</scope>
</reference>
<organism evidence="3 4">
    <name type="scientific">Drosophila arizonae</name>
    <name type="common">Fruit fly</name>
    <dbReference type="NCBI Taxonomy" id="7263"/>
    <lineage>
        <taxon>Eukaryota</taxon>
        <taxon>Metazoa</taxon>
        <taxon>Ecdysozoa</taxon>
        <taxon>Arthropoda</taxon>
        <taxon>Hexapoda</taxon>
        <taxon>Insecta</taxon>
        <taxon>Pterygota</taxon>
        <taxon>Neoptera</taxon>
        <taxon>Endopterygota</taxon>
        <taxon>Diptera</taxon>
        <taxon>Brachycera</taxon>
        <taxon>Muscomorpha</taxon>
        <taxon>Ephydroidea</taxon>
        <taxon>Drosophilidae</taxon>
        <taxon>Drosophila</taxon>
    </lineage>
</organism>
<gene>
    <name evidence="4" type="primary">LOC108609643</name>
</gene>
<dbReference type="SUPFAM" id="SSF48452">
    <property type="entry name" value="TPR-like"/>
    <property type="match status" value="1"/>
</dbReference>
<dbReference type="Gene3D" id="1.25.40.10">
    <property type="entry name" value="Tetratricopeptide repeat domain"/>
    <property type="match status" value="1"/>
</dbReference>
<dbReference type="InterPro" id="IPR052628">
    <property type="entry name" value="CFAP70"/>
</dbReference>